<evidence type="ECO:0000256" key="9">
    <source>
        <dbReference type="ARBA" id="ARBA00023136"/>
    </source>
</evidence>
<evidence type="ECO:0000256" key="5">
    <source>
        <dbReference type="ARBA" id="ARBA00022519"/>
    </source>
</evidence>
<evidence type="ECO:0000256" key="8">
    <source>
        <dbReference type="ARBA" id="ARBA00022989"/>
    </source>
</evidence>
<dbReference type="EMBL" id="JBHTJR010000030">
    <property type="protein sequence ID" value="MFD0992706.1"/>
    <property type="molecule type" value="Genomic_DNA"/>
</dbReference>
<evidence type="ECO:0000256" key="2">
    <source>
        <dbReference type="ARBA" id="ARBA00006555"/>
    </source>
</evidence>
<dbReference type="Pfam" id="PF03544">
    <property type="entry name" value="TonB_C"/>
    <property type="match status" value="1"/>
</dbReference>
<feature type="signal peptide" evidence="10">
    <location>
        <begin position="1"/>
        <end position="18"/>
    </location>
</feature>
<evidence type="ECO:0000313" key="13">
    <source>
        <dbReference type="Proteomes" id="UP001597062"/>
    </source>
</evidence>
<evidence type="ECO:0000256" key="4">
    <source>
        <dbReference type="ARBA" id="ARBA00022475"/>
    </source>
</evidence>
<dbReference type="InterPro" id="IPR037682">
    <property type="entry name" value="TonB_C"/>
</dbReference>
<gene>
    <name evidence="12" type="ORF">ACFQ1U_05775</name>
</gene>
<dbReference type="PROSITE" id="PS52015">
    <property type="entry name" value="TONB_CTD"/>
    <property type="match status" value="1"/>
</dbReference>
<evidence type="ECO:0000259" key="11">
    <source>
        <dbReference type="PROSITE" id="PS52015"/>
    </source>
</evidence>
<sequence>MKKIFAIVLVLVTSISFAQKNEVCETPEESAMLDLNSITKCTIKPSKKGKSKRARQISVNVSASRRFLKKRTIQKKQLATGVDNLNTSGIANTNTSSGLDKSLTLKSNVAALKNSLSAEEVRMAEKFSTVDDLPSFASCKGKDKEDQIDCFNVEMIKHIQNYFSYPTEAAINKIEGEVWVRFIIDKDGNVSNIKTLGPKGAKLLNDEAARVVSNLPKFIPGVKDGKPTSVKYGFPINFTLQDN</sequence>
<reference evidence="13" key="1">
    <citation type="journal article" date="2019" name="Int. J. Syst. Evol. Microbiol.">
        <title>The Global Catalogue of Microorganisms (GCM) 10K type strain sequencing project: providing services to taxonomists for standard genome sequencing and annotation.</title>
        <authorList>
            <consortium name="The Broad Institute Genomics Platform"/>
            <consortium name="The Broad Institute Genome Sequencing Center for Infectious Disease"/>
            <person name="Wu L."/>
            <person name="Ma J."/>
        </authorList>
    </citation>
    <scope>NUCLEOTIDE SEQUENCE [LARGE SCALE GENOMIC DNA]</scope>
    <source>
        <strain evidence="13">CCUG 60527</strain>
    </source>
</reference>
<feature type="domain" description="TonB C-terminal" evidence="11">
    <location>
        <begin position="150"/>
        <end position="243"/>
    </location>
</feature>
<keyword evidence="3" id="KW-0813">Transport</keyword>
<dbReference type="PANTHER" id="PTHR33446">
    <property type="entry name" value="PROTEIN TONB-RELATED"/>
    <property type="match status" value="1"/>
</dbReference>
<dbReference type="NCBIfam" id="TIGR01352">
    <property type="entry name" value="tonB_Cterm"/>
    <property type="match status" value="1"/>
</dbReference>
<evidence type="ECO:0000256" key="1">
    <source>
        <dbReference type="ARBA" id="ARBA00004383"/>
    </source>
</evidence>
<comment type="caution">
    <text evidence="12">The sequence shown here is derived from an EMBL/GenBank/DDBJ whole genome shotgun (WGS) entry which is preliminary data.</text>
</comment>
<evidence type="ECO:0000313" key="12">
    <source>
        <dbReference type="EMBL" id="MFD0992706.1"/>
    </source>
</evidence>
<keyword evidence="10" id="KW-0732">Signal</keyword>
<keyword evidence="9" id="KW-0472">Membrane</keyword>
<organism evidence="12 13">
    <name type="scientific">Tenacibaculum geojense</name>
    <dbReference type="NCBI Taxonomy" id="915352"/>
    <lineage>
        <taxon>Bacteria</taxon>
        <taxon>Pseudomonadati</taxon>
        <taxon>Bacteroidota</taxon>
        <taxon>Flavobacteriia</taxon>
        <taxon>Flavobacteriales</taxon>
        <taxon>Flavobacteriaceae</taxon>
        <taxon>Tenacibaculum</taxon>
    </lineage>
</organism>
<comment type="similarity">
    <text evidence="2">Belongs to the TonB family.</text>
</comment>
<evidence type="ECO:0000256" key="6">
    <source>
        <dbReference type="ARBA" id="ARBA00022692"/>
    </source>
</evidence>
<keyword evidence="8" id="KW-1133">Transmembrane helix</keyword>
<evidence type="ECO:0000256" key="7">
    <source>
        <dbReference type="ARBA" id="ARBA00022927"/>
    </source>
</evidence>
<accession>A0ABW3JT09</accession>
<protein>
    <submittedName>
        <fullName evidence="12">Energy transducer TonB</fullName>
    </submittedName>
</protein>
<dbReference type="InterPro" id="IPR003538">
    <property type="entry name" value="TonB"/>
</dbReference>
<dbReference type="InterPro" id="IPR006260">
    <property type="entry name" value="TonB/TolA_C"/>
</dbReference>
<dbReference type="PRINTS" id="PR01374">
    <property type="entry name" value="TONBPROTEIN"/>
</dbReference>
<evidence type="ECO:0000256" key="3">
    <source>
        <dbReference type="ARBA" id="ARBA00022448"/>
    </source>
</evidence>
<dbReference type="RefSeq" id="WP_386106259.1">
    <property type="nucleotide sequence ID" value="NZ_JBHTJR010000030.1"/>
</dbReference>
<name>A0ABW3JT09_9FLAO</name>
<keyword evidence="5" id="KW-0997">Cell inner membrane</keyword>
<dbReference type="PANTHER" id="PTHR33446:SF2">
    <property type="entry name" value="PROTEIN TONB"/>
    <property type="match status" value="1"/>
</dbReference>
<dbReference type="Proteomes" id="UP001597062">
    <property type="component" value="Unassembled WGS sequence"/>
</dbReference>
<evidence type="ECO:0000256" key="10">
    <source>
        <dbReference type="SAM" id="SignalP"/>
    </source>
</evidence>
<keyword evidence="6" id="KW-0812">Transmembrane</keyword>
<keyword evidence="7" id="KW-0653">Protein transport</keyword>
<keyword evidence="13" id="KW-1185">Reference proteome</keyword>
<dbReference type="SUPFAM" id="SSF74653">
    <property type="entry name" value="TolA/TonB C-terminal domain"/>
    <property type="match status" value="1"/>
</dbReference>
<dbReference type="InterPro" id="IPR051045">
    <property type="entry name" value="TonB-dependent_transducer"/>
</dbReference>
<proteinExistence type="inferred from homology"/>
<dbReference type="Gene3D" id="3.30.1150.10">
    <property type="match status" value="1"/>
</dbReference>
<feature type="chain" id="PRO_5045143203" evidence="10">
    <location>
        <begin position="19"/>
        <end position="243"/>
    </location>
</feature>
<keyword evidence="4" id="KW-1003">Cell membrane</keyword>
<comment type="subcellular location">
    <subcellularLocation>
        <location evidence="1">Cell inner membrane</location>
        <topology evidence="1">Single-pass membrane protein</topology>
        <orientation evidence="1">Periplasmic side</orientation>
    </subcellularLocation>
</comment>